<evidence type="ECO:0000313" key="1">
    <source>
        <dbReference type="EMBL" id="KAL1854812.1"/>
    </source>
</evidence>
<comment type="caution">
    <text evidence="1">The sequence shown here is derived from an EMBL/GenBank/DDBJ whole genome shotgun (WGS) entry which is preliminary data.</text>
</comment>
<sequence length="177" mass="19761">MANSTKELRLRGLALKSYITWDQPDEMSAEQDYYMDLSFDRFGVPQPADSSSTQVVIQWDEKFVPDPDVAGAVERWFTMGEQLNSELLFLMVRSYSSPSLGEVVDGLVLWMLPHSAEESVLCTRMGTFTISDTDNHALGHIFSQLGLREGDNNLKFTNASDSEVSTRAGLVQDVTIV</sequence>
<evidence type="ECO:0000313" key="2">
    <source>
        <dbReference type="Proteomes" id="UP001583177"/>
    </source>
</evidence>
<keyword evidence="2" id="KW-1185">Reference proteome</keyword>
<accession>A0ABR3W7I2</accession>
<dbReference type="EMBL" id="JAWRVE010000136">
    <property type="protein sequence ID" value="KAL1854812.1"/>
    <property type="molecule type" value="Genomic_DNA"/>
</dbReference>
<name>A0ABR3W7I2_9PEZI</name>
<gene>
    <name evidence="1" type="ORF">Daus18300_011328</name>
</gene>
<organism evidence="1 2">
    <name type="scientific">Diaporthe australafricana</name>
    <dbReference type="NCBI Taxonomy" id="127596"/>
    <lineage>
        <taxon>Eukaryota</taxon>
        <taxon>Fungi</taxon>
        <taxon>Dikarya</taxon>
        <taxon>Ascomycota</taxon>
        <taxon>Pezizomycotina</taxon>
        <taxon>Sordariomycetes</taxon>
        <taxon>Sordariomycetidae</taxon>
        <taxon>Diaporthales</taxon>
        <taxon>Diaporthaceae</taxon>
        <taxon>Diaporthe</taxon>
    </lineage>
</organism>
<dbReference type="Proteomes" id="UP001583177">
    <property type="component" value="Unassembled WGS sequence"/>
</dbReference>
<protein>
    <submittedName>
        <fullName evidence="1">Uncharacterized protein</fullName>
    </submittedName>
</protein>
<reference evidence="1 2" key="1">
    <citation type="journal article" date="2024" name="IMA Fungus">
        <title>IMA Genome - F19 : A genome assembly and annotation guide to empower mycologists, including annotated draft genome sequences of Ceratocystis pirilliformis, Diaporthe australafricana, Fusarium ophioides, Paecilomyces lecythidis, and Sporothrix stenoceras.</title>
        <authorList>
            <person name="Aylward J."/>
            <person name="Wilson A.M."/>
            <person name="Visagie C.M."/>
            <person name="Spraker J."/>
            <person name="Barnes I."/>
            <person name="Buitendag C."/>
            <person name="Ceriani C."/>
            <person name="Del Mar Angel L."/>
            <person name="du Plessis D."/>
            <person name="Fuchs T."/>
            <person name="Gasser K."/>
            <person name="Kramer D."/>
            <person name="Li W."/>
            <person name="Munsamy K."/>
            <person name="Piso A."/>
            <person name="Price J.L."/>
            <person name="Sonnekus B."/>
            <person name="Thomas C."/>
            <person name="van der Nest A."/>
            <person name="van Dijk A."/>
            <person name="van Heerden A."/>
            <person name="van Vuuren N."/>
            <person name="Yilmaz N."/>
            <person name="Duong T.A."/>
            <person name="van der Merwe N.A."/>
            <person name="Wingfield M.J."/>
            <person name="Wingfield B.D."/>
        </authorList>
    </citation>
    <scope>NUCLEOTIDE SEQUENCE [LARGE SCALE GENOMIC DNA]</scope>
    <source>
        <strain evidence="1 2">CMW 18300</strain>
    </source>
</reference>
<proteinExistence type="predicted"/>